<evidence type="ECO:0000313" key="2">
    <source>
        <dbReference type="Proteomes" id="UP000838756"/>
    </source>
</evidence>
<reference evidence="1" key="1">
    <citation type="submission" date="2022-03" db="EMBL/GenBank/DDBJ databases">
        <authorList>
            <person name="Lindestad O."/>
        </authorList>
    </citation>
    <scope>NUCLEOTIDE SEQUENCE</scope>
</reference>
<dbReference type="Proteomes" id="UP000838756">
    <property type="component" value="Unassembled WGS sequence"/>
</dbReference>
<feature type="non-terminal residue" evidence="1">
    <location>
        <position position="45"/>
    </location>
</feature>
<dbReference type="EMBL" id="CAKXAJ010013319">
    <property type="protein sequence ID" value="CAH2215906.1"/>
    <property type="molecule type" value="Genomic_DNA"/>
</dbReference>
<dbReference type="AlphaFoldDB" id="A0A8S4QMY5"/>
<organism evidence="1 2">
    <name type="scientific">Pararge aegeria aegeria</name>
    <dbReference type="NCBI Taxonomy" id="348720"/>
    <lineage>
        <taxon>Eukaryota</taxon>
        <taxon>Metazoa</taxon>
        <taxon>Ecdysozoa</taxon>
        <taxon>Arthropoda</taxon>
        <taxon>Hexapoda</taxon>
        <taxon>Insecta</taxon>
        <taxon>Pterygota</taxon>
        <taxon>Neoptera</taxon>
        <taxon>Endopterygota</taxon>
        <taxon>Lepidoptera</taxon>
        <taxon>Glossata</taxon>
        <taxon>Ditrysia</taxon>
        <taxon>Papilionoidea</taxon>
        <taxon>Nymphalidae</taxon>
        <taxon>Satyrinae</taxon>
        <taxon>Satyrini</taxon>
        <taxon>Parargina</taxon>
        <taxon>Pararge</taxon>
    </lineage>
</organism>
<name>A0A8S4QMY5_9NEOP</name>
<sequence length="45" mass="5303">LRPVMLRRRKYPPPMVGGFKVDYYTFPYQEYINLVVNGAGVIDLR</sequence>
<accession>A0A8S4QMY5</accession>
<evidence type="ECO:0000313" key="1">
    <source>
        <dbReference type="EMBL" id="CAH2215906.1"/>
    </source>
</evidence>
<proteinExistence type="predicted"/>
<keyword evidence="2" id="KW-1185">Reference proteome</keyword>
<protein>
    <submittedName>
        <fullName evidence="1">Jg22921 protein</fullName>
    </submittedName>
</protein>
<comment type="caution">
    <text evidence="1">The sequence shown here is derived from an EMBL/GenBank/DDBJ whole genome shotgun (WGS) entry which is preliminary data.</text>
</comment>
<gene>
    <name evidence="1" type="primary">jg22921</name>
    <name evidence="1" type="ORF">PAEG_LOCUS3985</name>
</gene>